<dbReference type="Proteomes" id="UP000481852">
    <property type="component" value="Unassembled WGS sequence"/>
</dbReference>
<accession>A0A6L5XA57</accession>
<dbReference type="InterPro" id="IPR001650">
    <property type="entry name" value="Helicase_C-like"/>
</dbReference>
<dbReference type="CDD" id="cd18793">
    <property type="entry name" value="SF2_C_SNF"/>
    <property type="match status" value="1"/>
</dbReference>
<dbReference type="GO" id="GO:0004386">
    <property type="term" value="F:helicase activity"/>
    <property type="evidence" value="ECO:0007669"/>
    <property type="project" value="UniProtKB-KW"/>
</dbReference>
<dbReference type="PROSITE" id="PS51194">
    <property type="entry name" value="HELICASE_CTER"/>
    <property type="match status" value="1"/>
</dbReference>
<dbReference type="InterPro" id="IPR006935">
    <property type="entry name" value="Helicase/UvrB_N"/>
</dbReference>
<sequence>MIKMKTFTSLLPHQEQAVEKLKHLKIGALYMEMGTGKTRTALELIKLRLAAGKVNRVIWLCPCNIKSDIRRGIREHSNLDDLGILDVVGIETLSSSVRECSRLLQIVQNNNTYLIVDESSLVKNHAALRTIHIQQLANTCVYKLILNGTPISRNEADLYAQWCILDWRILGYKSYYSFAANHLEIDDRGRIRRVLNTDYLAEKIAPYTYQIKKADCFKLPQKIYHLKYCTLTPQQDENYDQVLDKLLTSLDEMSNTAIYQLFGALQAIVSGYAIKIIYSGWHPHAIRCKYMDNPEDNPRLSALLSCIANNNDKTIIFCQYTEEIETITRLIRASGRSAVQFYGEMSITKRNVAIDAFRSDTQYFVANKSCGAFGLNLQFCHKIIFYSHDWNWGTRAQAEDRVHRLGQTHDVDITDICMDDSIDWQILRCLGNKENLSDKFKHEIGSLQKKDIRDFLRGKEVKHGKDLSKQKCV</sequence>
<dbReference type="GO" id="GO:0005524">
    <property type="term" value="F:ATP binding"/>
    <property type="evidence" value="ECO:0007669"/>
    <property type="project" value="UniProtKB-KW"/>
</dbReference>
<proteinExistence type="predicted"/>
<evidence type="ECO:0000256" key="1">
    <source>
        <dbReference type="ARBA" id="ARBA00022741"/>
    </source>
</evidence>
<dbReference type="PANTHER" id="PTHR45626:SF14">
    <property type="entry name" value="ATP-DEPENDENT DNA HELICASE (EUROFUNG)"/>
    <property type="match status" value="1"/>
</dbReference>
<organism evidence="5 6">
    <name type="scientific">Porcincola intestinalis</name>
    <dbReference type="NCBI Taxonomy" id="2606632"/>
    <lineage>
        <taxon>Bacteria</taxon>
        <taxon>Bacillati</taxon>
        <taxon>Bacillota</taxon>
        <taxon>Clostridia</taxon>
        <taxon>Lachnospirales</taxon>
        <taxon>Lachnospiraceae</taxon>
        <taxon>Porcincola</taxon>
    </lineage>
</organism>
<comment type="caution">
    <text evidence="5">The sequence shown here is derived from an EMBL/GenBank/DDBJ whole genome shotgun (WGS) entry which is preliminary data.</text>
</comment>
<dbReference type="Pfam" id="PF04851">
    <property type="entry name" value="ResIII"/>
    <property type="match status" value="1"/>
</dbReference>
<protein>
    <submittedName>
        <fullName evidence="5">DEAD/DEAH box helicase</fullName>
    </submittedName>
</protein>
<dbReference type="InterPro" id="IPR027417">
    <property type="entry name" value="P-loop_NTPase"/>
</dbReference>
<dbReference type="Gene3D" id="3.40.50.300">
    <property type="entry name" value="P-loop containing nucleotide triphosphate hydrolases"/>
    <property type="match status" value="2"/>
</dbReference>
<evidence type="ECO:0000313" key="6">
    <source>
        <dbReference type="Proteomes" id="UP000481852"/>
    </source>
</evidence>
<keyword evidence="5" id="KW-0347">Helicase</keyword>
<keyword evidence="1" id="KW-0547">Nucleotide-binding</keyword>
<gene>
    <name evidence="5" type="ORF">FYJ35_14165</name>
</gene>
<reference evidence="5 6" key="1">
    <citation type="submission" date="2019-08" db="EMBL/GenBank/DDBJ databases">
        <title>In-depth cultivation of the pig gut microbiome towards novel bacterial diversity and tailored functional studies.</title>
        <authorList>
            <person name="Wylensek D."/>
            <person name="Hitch T.C.A."/>
            <person name="Clavel T."/>
        </authorList>
    </citation>
    <scope>NUCLEOTIDE SEQUENCE [LARGE SCALE GENOMIC DNA]</scope>
    <source>
        <strain evidence="5 6">Oil+RF-744-WCA-WT-11</strain>
    </source>
</reference>
<dbReference type="GO" id="GO:0016787">
    <property type="term" value="F:hydrolase activity"/>
    <property type="evidence" value="ECO:0007669"/>
    <property type="project" value="UniProtKB-KW"/>
</dbReference>
<evidence type="ECO:0000256" key="2">
    <source>
        <dbReference type="ARBA" id="ARBA00022801"/>
    </source>
</evidence>
<name>A0A6L5XA57_9FIRM</name>
<dbReference type="GO" id="GO:0003677">
    <property type="term" value="F:DNA binding"/>
    <property type="evidence" value="ECO:0007669"/>
    <property type="project" value="InterPro"/>
</dbReference>
<dbReference type="Pfam" id="PF00271">
    <property type="entry name" value="Helicase_C"/>
    <property type="match status" value="1"/>
</dbReference>
<keyword evidence="6" id="KW-1185">Reference proteome</keyword>
<dbReference type="SMART" id="SM00490">
    <property type="entry name" value="HELICc"/>
    <property type="match status" value="1"/>
</dbReference>
<feature type="domain" description="Helicase C-terminal" evidence="4">
    <location>
        <begin position="299"/>
        <end position="452"/>
    </location>
</feature>
<evidence type="ECO:0000259" key="4">
    <source>
        <dbReference type="PROSITE" id="PS51194"/>
    </source>
</evidence>
<dbReference type="InterPro" id="IPR050628">
    <property type="entry name" value="SNF2_RAD54_helicase_TF"/>
</dbReference>
<dbReference type="GO" id="GO:0008094">
    <property type="term" value="F:ATP-dependent activity, acting on DNA"/>
    <property type="evidence" value="ECO:0007669"/>
    <property type="project" value="TreeGrafter"/>
</dbReference>
<dbReference type="SUPFAM" id="SSF52540">
    <property type="entry name" value="P-loop containing nucleoside triphosphate hydrolases"/>
    <property type="match status" value="2"/>
</dbReference>
<dbReference type="EMBL" id="VULZ01000026">
    <property type="protein sequence ID" value="MSS16153.1"/>
    <property type="molecule type" value="Genomic_DNA"/>
</dbReference>
<dbReference type="GO" id="GO:0006281">
    <property type="term" value="P:DNA repair"/>
    <property type="evidence" value="ECO:0007669"/>
    <property type="project" value="TreeGrafter"/>
</dbReference>
<dbReference type="Pfam" id="PF00176">
    <property type="entry name" value="SNF2-rel_dom"/>
    <property type="match status" value="1"/>
</dbReference>
<dbReference type="InterPro" id="IPR000330">
    <property type="entry name" value="SNF2_N"/>
</dbReference>
<keyword evidence="2" id="KW-0378">Hydrolase</keyword>
<dbReference type="AlphaFoldDB" id="A0A6L5XA57"/>
<dbReference type="InterPro" id="IPR049730">
    <property type="entry name" value="SNF2/RAD54-like_C"/>
</dbReference>
<evidence type="ECO:0000256" key="3">
    <source>
        <dbReference type="ARBA" id="ARBA00022840"/>
    </source>
</evidence>
<dbReference type="PANTHER" id="PTHR45626">
    <property type="entry name" value="TRANSCRIPTION TERMINATION FACTOR 2-RELATED"/>
    <property type="match status" value="1"/>
</dbReference>
<keyword evidence="3" id="KW-0067">ATP-binding</keyword>
<evidence type="ECO:0000313" key="5">
    <source>
        <dbReference type="EMBL" id="MSS16153.1"/>
    </source>
</evidence>